<evidence type="ECO:0000259" key="2">
    <source>
        <dbReference type="Pfam" id="PF01243"/>
    </source>
</evidence>
<sequence length="141" mass="15476">MSADGVAPVGGVRVALGDGVRELVDGPEFAVLSTSEPDGSAQLSVMWVGRDGDELLMATKGARRKVRNIRRDPRVTVLLYDRGRPTRYAEIRGTARVTDEDARALVDRLARSYTGADHLVDDQESDRVVLRITAERVLYVP</sequence>
<organism evidence="3 4">
    <name type="scientific">Paractinoplanes tereljensis</name>
    <dbReference type="NCBI Taxonomy" id="571912"/>
    <lineage>
        <taxon>Bacteria</taxon>
        <taxon>Bacillati</taxon>
        <taxon>Actinomycetota</taxon>
        <taxon>Actinomycetes</taxon>
        <taxon>Micromonosporales</taxon>
        <taxon>Micromonosporaceae</taxon>
        <taxon>Paractinoplanes</taxon>
    </lineage>
</organism>
<dbReference type="RefSeq" id="WP_239147458.1">
    <property type="nucleotide sequence ID" value="NZ_BOMY01000022.1"/>
</dbReference>
<feature type="domain" description="Pyridoxamine 5'-phosphate oxidase N-terminal" evidence="2">
    <location>
        <begin position="19"/>
        <end position="140"/>
    </location>
</feature>
<dbReference type="EMBL" id="BOMY01000022">
    <property type="protein sequence ID" value="GIF20589.1"/>
    <property type="molecule type" value="Genomic_DNA"/>
</dbReference>
<dbReference type="NCBIfam" id="TIGR03618">
    <property type="entry name" value="Rv1155_F420"/>
    <property type="match status" value="1"/>
</dbReference>
<dbReference type="Pfam" id="PF01243">
    <property type="entry name" value="PNPOx_N"/>
    <property type="match status" value="1"/>
</dbReference>
<dbReference type="PANTHER" id="PTHR35176:SF6">
    <property type="entry name" value="HEME OXYGENASE HI_0854-RELATED"/>
    <property type="match status" value="1"/>
</dbReference>
<protein>
    <submittedName>
        <fullName evidence="3">PPOX class F420-dependent enzyme</fullName>
    </submittedName>
</protein>
<reference evidence="3" key="1">
    <citation type="submission" date="2021-01" db="EMBL/GenBank/DDBJ databases">
        <title>Whole genome shotgun sequence of Actinoplanes tereljensis NBRC 105297.</title>
        <authorList>
            <person name="Komaki H."/>
            <person name="Tamura T."/>
        </authorList>
    </citation>
    <scope>NUCLEOTIDE SEQUENCE</scope>
    <source>
        <strain evidence="3">NBRC 105297</strain>
    </source>
</reference>
<dbReference type="InterPro" id="IPR012349">
    <property type="entry name" value="Split_barrel_FMN-bd"/>
</dbReference>
<evidence type="ECO:0000313" key="4">
    <source>
        <dbReference type="Proteomes" id="UP000623608"/>
    </source>
</evidence>
<dbReference type="InterPro" id="IPR019920">
    <property type="entry name" value="F420-binding_dom_put"/>
</dbReference>
<evidence type="ECO:0000256" key="1">
    <source>
        <dbReference type="ARBA" id="ARBA00023002"/>
    </source>
</evidence>
<dbReference type="PANTHER" id="PTHR35176">
    <property type="entry name" value="HEME OXYGENASE HI_0854-RELATED"/>
    <property type="match status" value="1"/>
</dbReference>
<name>A0A919NKS5_9ACTN</name>
<dbReference type="Proteomes" id="UP000623608">
    <property type="component" value="Unassembled WGS sequence"/>
</dbReference>
<accession>A0A919NKS5</accession>
<dbReference type="GO" id="GO:0070967">
    <property type="term" value="F:coenzyme F420 binding"/>
    <property type="evidence" value="ECO:0007669"/>
    <property type="project" value="TreeGrafter"/>
</dbReference>
<dbReference type="SUPFAM" id="SSF50475">
    <property type="entry name" value="FMN-binding split barrel"/>
    <property type="match status" value="1"/>
</dbReference>
<keyword evidence="4" id="KW-1185">Reference proteome</keyword>
<dbReference type="Gene3D" id="2.30.110.10">
    <property type="entry name" value="Electron Transport, Fmn-binding Protein, Chain A"/>
    <property type="match status" value="1"/>
</dbReference>
<comment type="caution">
    <text evidence="3">The sequence shown here is derived from an EMBL/GenBank/DDBJ whole genome shotgun (WGS) entry which is preliminary data.</text>
</comment>
<dbReference type="GO" id="GO:0005829">
    <property type="term" value="C:cytosol"/>
    <property type="evidence" value="ECO:0007669"/>
    <property type="project" value="TreeGrafter"/>
</dbReference>
<dbReference type="GO" id="GO:0016627">
    <property type="term" value="F:oxidoreductase activity, acting on the CH-CH group of donors"/>
    <property type="evidence" value="ECO:0007669"/>
    <property type="project" value="TreeGrafter"/>
</dbReference>
<evidence type="ECO:0000313" key="3">
    <source>
        <dbReference type="EMBL" id="GIF20589.1"/>
    </source>
</evidence>
<dbReference type="InterPro" id="IPR052019">
    <property type="entry name" value="F420H2_bilvrd_red/Heme_oxyg"/>
</dbReference>
<dbReference type="AlphaFoldDB" id="A0A919NKS5"/>
<gene>
    <name evidence="3" type="ORF">Ate02nite_33190</name>
</gene>
<dbReference type="InterPro" id="IPR011576">
    <property type="entry name" value="Pyridox_Oxase_N"/>
</dbReference>
<proteinExistence type="predicted"/>
<keyword evidence="1" id="KW-0560">Oxidoreductase</keyword>